<evidence type="ECO:0000313" key="2">
    <source>
        <dbReference type="Proteomes" id="UP001500603"/>
    </source>
</evidence>
<protein>
    <recommendedName>
        <fullName evidence="3">DUF222 domain-containing protein</fullName>
    </recommendedName>
</protein>
<evidence type="ECO:0000313" key="1">
    <source>
        <dbReference type="EMBL" id="GAA5045355.1"/>
    </source>
</evidence>
<comment type="caution">
    <text evidence="1">The sequence shown here is derived from an EMBL/GenBank/DDBJ whole genome shotgun (WGS) entry which is preliminary data.</text>
</comment>
<gene>
    <name evidence="1" type="ORF">GCM10023318_09530</name>
</gene>
<dbReference type="EMBL" id="BAABJM010000001">
    <property type="protein sequence ID" value="GAA5045355.1"/>
    <property type="molecule type" value="Genomic_DNA"/>
</dbReference>
<sequence length="283" mass="31402">MPSCDDIAAAWLSGTDFAGDRDAVDLLSRAISPQEFAINRESLPVTAAADPTTAEAILELLRRHQVPTIAAIRTLTAQNDMRREAERIERLGRRAQRSIDDFGRVLATLADAHWRAHGTGPTRRDVLSSEQIMHLVQAKLGNIAPSAVKHLWLIERAQRAGWIASNADPGSLCAGRRFHASQYGNRVSLRPVNTIGTAIAAYIDDRIAENGVAPRWSTLTQELRDDRGRRIFHNTADARAQELWLSTAGWIEVRDGLLYPGRRGLRAIARQSRTRERDTVGSH</sequence>
<proteinExistence type="predicted"/>
<dbReference type="Proteomes" id="UP001500603">
    <property type="component" value="Unassembled WGS sequence"/>
</dbReference>
<name>A0ABP9JUX1_9NOCA</name>
<accession>A0ABP9JUX1</accession>
<keyword evidence="2" id="KW-1185">Reference proteome</keyword>
<organism evidence="1 2">
    <name type="scientific">Nocardia callitridis</name>
    <dbReference type="NCBI Taxonomy" id="648753"/>
    <lineage>
        <taxon>Bacteria</taxon>
        <taxon>Bacillati</taxon>
        <taxon>Actinomycetota</taxon>
        <taxon>Actinomycetes</taxon>
        <taxon>Mycobacteriales</taxon>
        <taxon>Nocardiaceae</taxon>
        <taxon>Nocardia</taxon>
    </lineage>
</organism>
<dbReference type="RefSeq" id="WP_345493779.1">
    <property type="nucleotide sequence ID" value="NZ_BAABJM010000001.1"/>
</dbReference>
<reference evidence="2" key="1">
    <citation type="journal article" date="2019" name="Int. J. Syst. Evol. Microbiol.">
        <title>The Global Catalogue of Microorganisms (GCM) 10K type strain sequencing project: providing services to taxonomists for standard genome sequencing and annotation.</title>
        <authorList>
            <consortium name="The Broad Institute Genomics Platform"/>
            <consortium name="The Broad Institute Genome Sequencing Center for Infectious Disease"/>
            <person name="Wu L."/>
            <person name="Ma J."/>
        </authorList>
    </citation>
    <scope>NUCLEOTIDE SEQUENCE [LARGE SCALE GENOMIC DNA]</scope>
    <source>
        <strain evidence="2">JCM 18298</strain>
    </source>
</reference>
<evidence type="ECO:0008006" key="3">
    <source>
        <dbReference type="Google" id="ProtNLM"/>
    </source>
</evidence>